<dbReference type="InterPro" id="IPR044729">
    <property type="entry name" value="CBS_bac"/>
</dbReference>
<organism evidence="4 5">
    <name type="scientific">Marinobacterium iners DSM 11526</name>
    <dbReference type="NCBI Taxonomy" id="1122198"/>
    <lineage>
        <taxon>Bacteria</taxon>
        <taxon>Pseudomonadati</taxon>
        <taxon>Pseudomonadota</taxon>
        <taxon>Gammaproteobacteria</taxon>
        <taxon>Oceanospirillales</taxon>
        <taxon>Oceanospirillaceae</taxon>
        <taxon>Marinobacterium</taxon>
    </lineage>
</organism>
<dbReference type="STRING" id="1122198.SAMN02745729_101152"/>
<evidence type="ECO:0000256" key="1">
    <source>
        <dbReference type="ARBA" id="ARBA00023122"/>
    </source>
</evidence>
<dbReference type="SUPFAM" id="SSF54631">
    <property type="entry name" value="CBS-domain pair"/>
    <property type="match status" value="1"/>
</dbReference>
<dbReference type="PANTHER" id="PTHR43080">
    <property type="entry name" value="CBS DOMAIN-CONTAINING PROTEIN CBSX3, MITOCHONDRIAL"/>
    <property type="match status" value="1"/>
</dbReference>
<evidence type="ECO:0000259" key="3">
    <source>
        <dbReference type="PROSITE" id="PS51371"/>
    </source>
</evidence>
<feature type="domain" description="CBS" evidence="3">
    <location>
        <begin position="81"/>
        <end position="137"/>
    </location>
</feature>
<dbReference type="EMBL" id="FNRJ01000001">
    <property type="protein sequence ID" value="SDZ98793.1"/>
    <property type="molecule type" value="Genomic_DNA"/>
</dbReference>
<evidence type="ECO:0000256" key="2">
    <source>
        <dbReference type="PROSITE-ProRule" id="PRU00703"/>
    </source>
</evidence>
<name>A0A1H3XHJ9_9GAMM</name>
<dbReference type="CDD" id="cd04629">
    <property type="entry name" value="CBS_pair_bac"/>
    <property type="match status" value="1"/>
</dbReference>
<evidence type="ECO:0000313" key="4">
    <source>
        <dbReference type="EMBL" id="SDZ98793.1"/>
    </source>
</evidence>
<dbReference type="RefSeq" id="WP_091821539.1">
    <property type="nucleotide sequence ID" value="NZ_FNRJ01000001.1"/>
</dbReference>
<dbReference type="OrthoDB" id="9790355at2"/>
<dbReference type="Pfam" id="PF00571">
    <property type="entry name" value="CBS"/>
    <property type="match status" value="2"/>
</dbReference>
<dbReference type="InterPro" id="IPR000644">
    <property type="entry name" value="CBS_dom"/>
</dbReference>
<reference evidence="5" key="1">
    <citation type="submission" date="2016-10" db="EMBL/GenBank/DDBJ databases">
        <authorList>
            <person name="Varghese N."/>
            <person name="Submissions S."/>
        </authorList>
    </citation>
    <scope>NUCLEOTIDE SEQUENCE [LARGE SCALE GENOMIC DNA]</scope>
    <source>
        <strain evidence="5">DSM 11526</strain>
    </source>
</reference>
<dbReference type="Proteomes" id="UP000242469">
    <property type="component" value="Unassembled WGS sequence"/>
</dbReference>
<feature type="domain" description="CBS" evidence="3">
    <location>
        <begin position="11"/>
        <end position="69"/>
    </location>
</feature>
<keyword evidence="1 2" id="KW-0129">CBS domain</keyword>
<dbReference type="PANTHER" id="PTHR43080:SF26">
    <property type="entry name" value="REGULATORY PROTEIN"/>
    <property type="match status" value="1"/>
</dbReference>
<evidence type="ECO:0000313" key="5">
    <source>
        <dbReference type="Proteomes" id="UP000242469"/>
    </source>
</evidence>
<proteinExistence type="predicted"/>
<gene>
    <name evidence="4" type="ORF">SAMN02745729_101152</name>
</gene>
<dbReference type="SMART" id="SM00116">
    <property type="entry name" value="CBS"/>
    <property type="match status" value="2"/>
</dbReference>
<dbReference type="Gene3D" id="3.10.580.10">
    <property type="entry name" value="CBS-domain"/>
    <property type="match status" value="1"/>
</dbReference>
<sequence length="137" mass="15061">MLRSVKAQDYMATRLISFGPETHLFDAIRAMQEYGISGAPVVDVDGCLVGMLSELDCLKAILSQTYHEEEMGSGGHVADYMTRNVDTVSHDADLTAVAHQFITHGRRRLPVVKAGKLVGQISRRDVLRAVEEFAKDG</sequence>
<dbReference type="InterPro" id="IPR046342">
    <property type="entry name" value="CBS_dom_sf"/>
</dbReference>
<dbReference type="AlphaFoldDB" id="A0A1H3XHJ9"/>
<protein>
    <submittedName>
        <fullName evidence="4">CBS domain-containing protein</fullName>
    </submittedName>
</protein>
<dbReference type="InterPro" id="IPR051257">
    <property type="entry name" value="Diverse_CBS-Domain"/>
</dbReference>
<accession>A0A1H3XHJ9</accession>
<keyword evidence="5" id="KW-1185">Reference proteome</keyword>
<dbReference type="PROSITE" id="PS51371">
    <property type="entry name" value="CBS"/>
    <property type="match status" value="2"/>
</dbReference>